<dbReference type="EC" id="3.1.2.-" evidence="3"/>
<protein>
    <submittedName>
        <fullName evidence="3">PaaI family thioesterase</fullName>
        <ecNumber evidence="3">3.1.2.-</ecNumber>
    </submittedName>
</protein>
<dbReference type="SUPFAM" id="SSF54637">
    <property type="entry name" value="Thioesterase/thiol ester dehydrase-isomerase"/>
    <property type="match status" value="1"/>
</dbReference>
<dbReference type="InterPro" id="IPR029069">
    <property type="entry name" value="HotDog_dom_sf"/>
</dbReference>
<dbReference type="Proteomes" id="UP001597369">
    <property type="component" value="Unassembled WGS sequence"/>
</dbReference>
<evidence type="ECO:0000256" key="1">
    <source>
        <dbReference type="ARBA" id="ARBA00022801"/>
    </source>
</evidence>
<dbReference type="GO" id="GO:0016787">
    <property type="term" value="F:hydrolase activity"/>
    <property type="evidence" value="ECO:0007669"/>
    <property type="project" value="UniProtKB-KW"/>
</dbReference>
<accession>A0ABW4X4U6</accession>
<organism evidence="3 4">
    <name type="scientific">Pontibacter silvestris</name>
    <dbReference type="NCBI Taxonomy" id="2305183"/>
    <lineage>
        <taxon>Bacteria</taxon>
        <taxon>Pseudomonadati</taxon>
        <taxon>Bacteroidota</taxon>
        <taxon>Cytophagia</taxon>
        <taxon>Cytophagales</taxon>
        <taxon>Hymenobacteraceae</taxon>
        <taxon>Pontibacter</taxon>
    </lineage>
</organism>
<evidence type="ECO:0000259" key="2">
    <source>
        <dbReference type="Pfam" id="PF03061"/>
    </source>
</evidence>
<reference evidence="4" key="1">
    <citation type="journal article" date="2019" name="Int. J. Syst. Evol. Microbiol.">
        <title>The Global Catalogue of Microorganisms (GCM) 10K type strain sequencing project: providing services to taxonomists for standard genome sequencing and annotation.</title>
        <authorList>
            <consortium name="The Broad Institute Genomics Platform"/>
            <consortium name="The Broad Institute Genome Sequencing Center for Infectious Disease"/>
            <person name="Wu L."/>
            <person name="Ma J."/>
        </authorList>
    </citation>
    <scope>NUCLEOTIDE SEQUENCE [LARGE SCALE GENOMIC DNA]</scope>
    <source>
        <strain evidence="4">JCM 16545</strain>
    </source>
</reference>
<dbReference type="Gene3D" id="3.10.129.10">
    <property type="entry name" value="Hotdog Thioesterase"/>
    <property type="match status" value="1"/>
</dbReference>
<feature type="domain" description="Thioesterase" evidence="2">
    <location>
        <begin position="59"/>
        <end position="132"/>
    </location>
</feature>
<sequence>MQYKELEMETEEHYQKLEMLYHSANIQEFYSDSKIHVAHEKAEILLPIEPKFFHGSQAIHGSVYFKLLDDAAYFAVASLVKDVFIVTSSFQINLIRPVDRGNLKAIGTVRSKARNLFVAEATLYSDKGKEVAFGTGQFMKTPKALTELEGYS</sequence>
<proteinExistence type="predicted"/>
<dbReference type="InterPro" id="IPR006683">
    <property type="entry name" value="Thioestr_dom"/>
</dbReference>
<dbReference type="CDD" id="cd03443">
    <property type="entry name" value="PaaI_thioesterase"/>
    <property type="match status" value="1"/>
</dbReference>
<evidence type="ECO:0000313" key="3">
    <source>
        <dbReference type="EMBL" id="MFD2069030.1"/>
    </source>
</evidence>
<name>A0ABW4X4U6_9BACT</name>
<keyword evidence="1 3" id="KW-0378">Hydrolase</keyword>
<dbReference type="Pfam" id="PF03061">
    <property type="entry name" value="4HBT"/>
    <property type="match status" value="1"/>
</dbReference>
<dbReference type="InterPro" id="IPR003736">
    <property type="entry name" value="PAAI_dom"/>
</dbReference>
<evidence type="ECO:0000313" key="4">
    <source>
        <dbReference type="Proteomes" id="UP001597369"/>
    </source>
</evidence>
<comment type="caution">
    <text evidence="3">The sequence shown here is derived from an EMBL/GenBank/DDBJ whole genome shotgun (WGS) entry which is preliminary data.</text>
</comment>
<gene>
    <name evidence="3" type="ORF">ACFSKU_19245</name>
</gene>
<dbReference type="RefSeq" id="WP_229957479.1">
    <property type="nucleotide sequence ID" value="NZ_JAJJWI010000001.1"/>
</dbReference>
<dbReference type="NCBIfam" id="TIGR00369">
    <property type="entry name" value="unchar_dom_1"/>
    <property type="match status" value="1"/>
</dbReference>
<dbReference type="EMBL" id="JBHUHV010000058">
    <property type="protein sequence ID" value="MFD2069030.1"/>
    <property type="molecule type" value="Genomic_DNA"/>
</dbReference>
<keyword evidence="4" id="KW-1185">Reference proteome</keyword>